<dbReference type="GO" id="GO:0044539">
    <property type="term" value="P:long-chain fatty acid import into cell"/>
    <property type="evidence" value="ECO:0007669"/>
    <property type="project" value="TreeGrafter"/>
</dbReference>
<reference evidence="3" key="2">
    <citation type="submission" date="2025-09" db="UniProtKB">
        <authorList>
            <consortium name="Ensembl"/>
        </authorList>
    </citation>
    <scope>IDENTIFICATION</scope>
</reference>
<dbReference type="Proteomes" id="UP000694523">
    <property type="component" value="Unplaced"/>
</dbReference>
<dbReference type="GO" id="GO:0005886">
    <property type="term" value="C:plasma membrane"/>
    <property type="evidence" value="ECO:0007669"/>
    <property type="project" value="TreeGrafter"/>
</dbReference>
<dbReference type="GO" id="GO:0005324">
    <property type="term" value="F:long-chain fatty acid transmembrane transporter activity"/>
    <property type="evidence" value="ECO:0007669"/>
    <property type="project" value="TreeGrafter"/>
</dbReference>
<proteinExistence type="inferred from homology"/>
<dbReference type="GO" id="GO:0004467">
    <property type="term" value="F:long-chain fatty acid-CoA ligase activity"/>
    <property type="evidence" value="ECO:0007669"/>
    <property type="project" value="TreeGrafter"/>
</dbReference>
<dbReference type="Ensembl" id="ENSNMLT00000033629.1">
    <property type="protein sequence ID" value="ENSNMLP00000030161.1"/>
    <property type="gene ID" value="ENSNMLG00000019036.1"/>
</dbReference>
<evidence type="ECO:0000313" key="4">
    <source>
        <dbReference type="Proteomes" id="UP000694523"/>
    </source>
</evidence>
<sequence length="92" mass="10600">MAAVILREGHAFDSGVVFKHVENLLPSYARPLFIRAFGCYRHFQTSEGKLTQEGFHPHKISDPLYFYHTRQNDYVPLTLNIYNCVVTGTIKL</sequence>
<evidence type="ECO:0000313" key="3">
    <source>
        <dbReference type="Ensembl" id="ENSNMLP00000030161.1"/>
    </source>
</evidence>
<accession>A0A8C6U421</accession>
<name>A0A8C6U421_9GOBI</name>
<dbReference type="PANTHER" id="PTHR43107">
    <property type="entry name" value="LONG-CHAIN FATTY ACID TRANSPORT PROTEIN"/>
    <property type="match status" value="1"/>
</dbReference>
<dbReference type="GO" id="GO:0005789">
    <property type="term" value="C:endoplasmic reticulum membrane"/>
    <property type="evidence" value="ECO:0007669"/>
    <property type="project" value="TreeGrafter"/>
</dbReference>
<dbReference type="PANTHER" id="PTHR43107:SF22">
    <property type="entry name" value="VERY LONG-CHAIN ACYL-COA SYNTHETASE"/>
    <property type="match status" value="1"/>
</dbReference>
<keyword evidence="2" id="KW-0436">Ligase</keyword>
<evidence type="ECO:0000256" key="1">
    <source>
        <dbReference type="ARBA" id="ARBA00006432"/>
    </source>
</evidence>
<protein>
    <submittedName>
        <fullName evidence="3">Uncharacterized protein</fullName>
    </submittedName>
</protein>
<reference evidence="3" key="1">
    <citation type="submission" date="2025-08" db="UniProtKB">
        <authorList>
            <consortium name="Ensembl"/>
        </authorList>
    </citation>
    <scope>IDENTIFICATION</scope>
</reference>
<comment type="similarity">
    <text evidence="1">Belongs to the ATP-dependent AMP-binding enzyme family.</text>
</comment>
<keyword evidence="4" id="KW-1185">Reference proteome</keyword>
<organism evidence="3 4">
    <name type="scientific">Neogobius melanostomus</name>
    <name type="common">round goby</name>
    <dbReference type="NCBI Taxonomy" id="47308"/>
    <lineage>
        <taxon>Eukaryota</taxon>
        <taxon>Metazoa</taxon>
        <taxon>Chordata</taxon>
        <taxon>Craniata</taxon>
        <taxon>Vertebrata</taxon>
        <taxon>Euteleostomi</taxon>
        <taxon>Actinopterygii</taxon>
        <taxon>Neopterygii</taxon>
        <taxon>Teleostei</taxon>
        <taxon>Neoteleostei</taxon>
        <taxon>Acanthomorphata</taxon>
        <taxon>Gobiaria</taxon>
        <taxon>Gobiiformes</taxon>
        <taxon>Gobioidei</taxon>
        <taxon>Gobiidae</taxon>
        <taxon>Benthophilinae</taxon>
        <taxon>Neogobiini</taxon>
        <taxon>Neogobius</taxon>
    </lineage>
</organism>
<dbReference type="AlphaFoldDB" id="A0A8C6U421"/>
<evidence type="ECO:0000256" key="2">
    <source>
        <dbReference type="ARBA" id="ARBA00022598"/>
    </source>
</evidence>